<feature type="signal peptide" evidence="9">
    <location>
        <begin position="1"/>
        <end position="20"/>
    </location>
</feature>
<dbReference type="InterPro" id="IPR050363">
    <property type="entry name" value="MIP/Aquaporin"/>
</dbReference>
<dbReference type="EMBL" id="JADGIZ020000038">
    <property type="protein sequence ID" value="KAL2914012.1"/>
    <property type="molecule type" value="Genomic_DNA"/>
</dbReference>
<dbReference type="SUPFAM" id="SSF81338">
    <property type="entry name" value="Aquaporin-like"/>
    <property type="match status" value="1"/>
</dbReference>
<feature type="transmembrane region" description="Helical" evidence="8">
    <location>
        <begin position="73"/>
        <end position="95"/>
    </location>
</feature>
<comment type="subcellular location">
    <subcellularLocation>
        <location evidence="1">Membrane</location>
        <topology evidence="1">Multi-pass membrane protein</topology>
    </subcellularLocation>
</comment>
<organism evidence="10 12">
    <name type="scientific">Polyrhizophydium stewartii</name>
    <dbReference type="NCBI Taxonomy" id="2732419"/>
    <lineage>
        <taxon>Eukaryota</taxon>
        <taxon>Fungi</taxon>
        <taxon>Fungi incertae sedis</taxon>
        <taxon>Chytridiomycota</taxon>
        <taxon>Chytridiomycota incertae sedis</taxon>
        <taxon>Chytridiomycetes</taxon>
        <taxon>Rhizophydiales</taxon>
        <taxon>Rhizophydiales incertae sedis</taxon>
        <taxon>Polyrhizophydium</taxon>
    </lineage>
</organism>
<evidence type="ECO:0000256" key="2">
    <source>
        <dbReference type="ARBA" id="ARBA00006175"/>
    </source>
</evidence>
<feature type="chain" id="PRO_5045031933" evidence="9">
    <location>
        <begin position="21"/>
        <end position="194"/>
    </location>
</feature>
<dbReference type="PANTHER" id="PTHR43829">
    <property type="entry name" value="AQUAPORIN OR AQUAGLYCEROPORIN RELATED"/>
    <property type="match status" value="1"/>
</dbReference>
<keyword evidence="3 7" id="KW-0813">Transport</keyword>
<proteinExistence type="inferred from homology"/>
<dbReference type="PANTHER" id="PTHR43829:SF9">
    <property type="entry name" value="AQUAPORIN-9"/>
    <property type="match status" value="1"/>
</dbReference>
<dbReference type="InterPro" id="IPR023271">
    <property type="entry name" value="Aquaporin-like"/>
</dbReference>
<evidence type="ECO:0000256" key="4">
    <source>
        <dbReference type="ARBA" id="ARBA00022692"/>
    </source>
</evidence>
<gene>
    <name evidence="10" type="primary">FPS1_1</name>
    <name evidence="11" type="synonym">FPS1_2</name>
    <name evidence="10" type="ORF">HK105_206456</name>
    <name evidence="11" type="ORF">HK105_206463</name>
</gene>
<evidence type="ECO:0000256" key="6">
    <source>
        <dbReference type="ARBA" id="ARBA00023136"/>
    </source>
</evidence>
<feature type="transmembrane region" description="Helical" evidence="8">
    <location>
        <begin position="102"/>
        <end position="123"/>
    </location>
</feature>
<evidence type="ECO:0000256" key="8">
    <source>
        <dbReference type="SAM" id="Phobius"/>
    </source>
</evidence>
<evidence type="ECO:0000313" key="11">
    <source>
        <dbReference type="EMBL" id="KAL2914019.1"/>
    </source>
</evidence>
<dbReference type="Proteomes" id="UP001527925">
    <property type="component" value="Unassembled WGS sequence"/>
</dbReference>
<keyword evidence="6 8" id="KW-0472">Membrane</keyword>
<dbReference type="InterPro" id="IPR000425">
    <property type="entry name" value="MIP"/>
</dbReference>
<sequence length="194" mass="20084">MLAQLFGAVLAGAVNLAVWSTTISHFEAAQDLAGGRTTMPGCVRTAMLFGQYFPNPGIFPQGVESRPAPVVTALHAMLVEALGTFVLVLVIFLLIDRCNTAVHPAVVPPAIGATVAALIAVFAPQSQAGWNPARDLGPRIVAWAAGWGASALPGPGGGFWIYLVGPCVGSLLAGAVFFGALRISDDECENEKCK</sequence>
<evidence type="ECO:0000256" key="3">
    <source>
        <dbReference type="ARBA" id="ARBA00022448"/>
    </source>
</evidence>
<protein>
    <submittedName>
        <fullName evidence="10">Glycerol channel</fullName>
    </submittedName>
</protein>
<evidence type="ECO:0000256" key="5">
    <source>
        <dbReference type="ARBA" id="ARBA00022989"/>
    </source>
</evidence>
<feature type="transmembrane region" description="Helical" evidence="8">
    <location>
        <begin position="159"/>
        <end position="181"/>
    </location>
</feature>
<dbReference type="PRINTS" id="PR00783">
    <property type="entry name" value="MINTRINSICP"/>
</dbReference>
<evidence type="ECO:0000313" key="12">
    <source>
        <dbReference type="Proteomes" id="UP001527925"/>
    </source>
</evidence>
<reference evidence="10 12" key="1">
    <citation type="submission" date="2023-09" db="EMBL/GenBank/DDBJ databases">
        <title>Pangenome analysis of Batrachochytrium dendrobatidis and related Chytrids.</title>
        <authorList>
            <person name="Yacoub M.N."/>
            <person name="Stajich J.E."/>
            <person name="James T.Y."/>
        </authorList>
    </citation>
    <scope>NUCLEOTIDE SEQUENCE [LARGE SCALE GENOMIC DNA]</scope>
    <source>
        <strain evidence="10 12">JEL0888</strain>
    </source>
</reference>
<keyword evidence="12" id="KW-1185">Reference proteome</keyword>
<evidence type="ECO:0000256" key="1">
    <source>
        <dbReference type="ARBA" id="ARBA00004141"/>
    </source>
</evidence>
<comment type="similarity">
    <text evidence="2 7">Belongs to the MIP/aquaporin (TC 1.A.8) family.</text>
</comment>
<name>A0ABR4N3B1_9FUNG</name>
<keyword evidence="4 7" id="KW-0812">Transmembrane</keyword>
<keyword evidence="5 8" id="KW-1133">Transmembrane helix</keyword>
<dbReference type="EMBL" id="JADGIZ020000038">
    <property type="protein sequence ID" value="KAL2914019.1"/>
    <property type="molecule type" value="Genomic_DNA"/>
</dbReference>
<evidence type="ECO:0000256" key="9">
    <source>
        <dbReference type="SAM" id="SignalP"/>
    </source>
</evidence>
<accession>A0ABR4N3B1</accession>
<comment type="caution">
    <text evidence="10">The sequence shown here is derived from an EMBL/GenBank/DDBJ whole genome shotgun (WGS) entry which is preliminary data.</text>
</comment>
<evidence type="ECO:0000256" key="7">
    <source>
        <dbReference type="RuleBase" id="RU000477"/>
    </source>
</evidence>
<dbReference type="Pfam" id="PF00230">
    <property type="entry name" value="MIP"/>
    <property type="match status" value="1"/>
</dbReference>
<dbReference type="Gene3D" id="1.20.1080.10">
    <property type="entry name" value="Glycerol uptake facilitator protein"/>
    <property type="match status" value="1"/>
</dbReference>
<evidence type="ECO:0000313" key="10">
    <source>
        <dbReference type="EMBL" id="KAL2914012.1"/>
    </source>
</evidence>
<keyword evidence="9" id="KW-0732">Signal</keyword>